<dbReference type="Proteomes" id="UP001595625">
    <property type="component" value="Unassembled WGS sequence"/>
</dbReference>
<evidence type="ECO:0000313" key="2">
    <source>
        <dbReference type="EMBL" id="MFC3209611.1"/>
    </source>
</evidence>
<dbReference type="EMBL" id="JBHRUJ010000001">
    <property type="protein sequence ID" value="MFC3209611.1"/>
    <property type="molecule type" value="Genomic_DNA"/>
</dbReference>
<evidence type="ECO:0000313" key="3">
    <source>
        <dbReference type="Proteomes" id="UP001595625"/>
    </source>
</evidence>
<sequence length="84" mass="9372">MKGFLSFLGITLITVAFGSILLLFYGNPLEELKSQERQLAYQEMRANSSDDTNRHAISQLSADNADNIFFMEDGQSCSKLSFGQ</sequence>
<keyword evidence="1" id="KW-0812">Transmembrane</keyword>
<evidence type="ECO:0000256" key="1">
    <source>
        <dbReference type="SAM" id="Phobius"/>
    </source>
</evidence>
<organism evidence="2 3">
    <name type="scientific">Planomicrobium okeanokoites</name>
    <name type="common">Planococcus okeanokoites</name>
    <name type="synonym">Flavobacterium okeanokoites</name>
    <dbReference type="NCBI Taxonomy" id="244"/>
    <lineage>
        <taxon>Bacteria</taxon>
        <taxon>Bacillati</taxon>
        <taxon>Bacillota</taxon>
        <taxon>Bacilli</taxon>
        <taxon>Bacillales</taxon>
        <taxon>Caryophanaceae</taxon>
        <taxon>Planomicrobium</taxon>
    </lineage>
</organism>
<protein>
    <submittedName>
        <fullName evidence="2">Uncharacterized protein</fullName>
    </submittedName>
</protein>
<name>A0ABV7KIB3_PLAOK</name>
<keyword evidence="1" id="KW-1133">Transmembrane helix</keyword>
<reference evidence="3" key="1">
    <citation type="journal article" date="2019" name="Int. J. Syst. Evol. Microbiol.">
        <title>The Global Catalogue of Microorganisms (GCM) 10K type strain sequencing project: providing services to taxonomists for standard genome sequencing and annotation.</title>
        <authorList>
            <consortium name="The Broad Institute Genomics Platform"/>
            <consortium name="The Broad Institute Genome Sequencing Center for Infectious Disease"/>
            <person name="Wu L."/>
            <person name="Ma J."/>
        </authorList>
    </citation>
    <scope>NUCLEOTIDE SEQUENCE [LARGE SCALE GENOMIC DNA]</scope>
    <source>
        <strain evidence="3">CCM 320</strain>
    </source>
</reference>
<gene>
    <name evidence="2" type="ORF">ACFOEJ_00805</name>
</gene>
<keyword evidence="1" id="KW-0472">Membrane</keyword>
<feature type="transmembrane region" description="Helical" evidence="1">
    <location>
        <begin position="6"/>
        <end position="25"/>
    </location>
</feature>
<dbReference type="RefSeq" id="WP_117313481.1">
    <property type="nucleotide sequence ID" value="NZ_JBHRUJ010000001.1"/>
</dbReference>
<keyword evidence="3" id="KW-1185">Reference proteome</keyword>
<comment type="caution">
    <text evidence="2">The sequence shown here is derived from an EMBL/GenBank/DDBJ whole genome shotgun (WGS) entry which is preliminary data.</text>
</comment>
<proteinExistence type="predicted"/>
<accession>A0ABV7KIB3</accession>